<dbReference type="InterPro" id="IPR036412">
    <property type="entry name" value="HAD-like_sf"/>
</dbReference>
<keyword evidence="9" id="KW-1278">Translocase</keyword>
<dbReference type="AlphaFoldDB" id="A0A132P726"/>
<evidence type="ECO:0000256" key="9">
    <source>
        <dbReference type="ARBA" id="ARBA00022967"/>
    </source>
</evidence>
<dbReference type="SFLD" id="SFLDS00003">
    <property type="entry name" value="Haloacid_Dehalogenase"/>
    <property type="match status" value="1"/>
</dbReference>
<dbReference type="GO" id="GO:0036376">
    <property type="term" value="P:sodium ion export across plasma membrane"/>
    <property type="evidence" value="ECO:0007669"/>
    <property type="project" value="TreeGrafter"/>
</dbReference>
<dbReference type="InterPro" id="IPR023299">
    <property type="entry name" value="ATPase_P-typ_cyto_dom_N"/>
</dbReference>
<proteinExistence type="inferred from homology"/>
<dbReference type="Pfam" id="PF00122">
    <property type="entry name" value="E1-E2_ATPase"/>
    <property type="match status" value="1"/>
</dbReference>
<sequence>MNWYRLTVEDVLKNYQTSTEGLSQEERQKRLTDQGYNEIEARQQTKRWKKIAKHFTDLLMIVLIIASFLKFASSEYIEGSIILFVVIVNGLVSYWQERKAEESLNGLKQLMGQEAIVLSNGMQEKIPAKELVKGDVIVLRAGDVVPADVRLIEVHDLLVEESILTGESEASEKNHSVLAAEESIGDQKNMAFSGTLVQSGSAVGVVVETGNTTEIGKINQALQSVEQQTTPLIKKINRLNKQIFQGILCLILFLVVFTTFRYGMDWHILLSAMIALVVSMVPEGLPAVLTMILSVGVHEMAKEKAIIKGLPSVETLGSMTVICSDKTGTLTKNEMTVVDVAAKEETRVLFIMKNCQELKTKEEQKTENLSGNPTELALIRHTETADLPLKKIEAKIPFSSEYKYMATMHAEEKGGVIYVKGAPEVLLAKSTLSSSEQEAWGQTATAFAKKGQRVLGFAYKKVDSKQELTHESLTQLTFAGIAGLIDPPKESAVKAVKECQQAGISVKMITGDHKDTAKAIAEQIGLKHTAKVLEGIDLDLMSEEELIRQVPKVDVFARTTPEHKLRIVKALQKNGEIVGMTGDGVNDAPALKRADIGIAMGIKGSEVSKQAADMVLGDDNFHTIAKAVKEGRRILDKSAKTLTPFFEEMAQIAWHYAIDLELRERIAEIGRKAEKAMLIATNGINTHKGSIWAMGLLISVIAQKISMEQPFSLSKILDDVSKLAAFPDTKYRHKKTTHGHRVKQKYGVNGAYEEAILGYPHIRLAIQAAKELDNDSYVQKQMHMLLVLMSSLDDTCVLHRSDQKTLVEMQKLAHAASQSALPNRPFTALLHFCQENQISPGGSADLLSASLFMLKIEELWTADTYICPMLLND</sequence>
<evidence type="ECO:0000256" key="5">
    <source>
        <dbReference type="ARBA" id="ARBA00022692"/>
    </source>
</evidence>
<feature type="transmembrane region" description="Helical" evidence="12">
    <location>
        <begin position="51"/>
        <end position="70"/>
    </location>
</feature>
<dbReference type="SUPFAM" id="SSF56784">
    <property type="entry name" value="HAD-like"/>
    <property type="match status" value="1"/>
</dbReference>
<keyword evidence="10 12" id="KW-1133">Transmembrane helix</keyword>
<dbReference type="GO" id="GO:0005391">
    <property type="term" value="F:P-type sodium:potassium-exchanging transporter activity"/>
    <property type="evidence" value="ECO:0007669"/>
    <property type="project" value="TreeGrafter"/>
</dbReference>
<dbReference type="InterPro" id="IPR023214">
    <property type="entry name" value="HAD_sf"/>
</dbReference>
<feature type="domain" description="Cation-transporting P-type ATPase N-terminal" evidence="13">
    <location>
        <begin position="2"/>
        <end position="75"/>
    </location>
</feature>
<dbReference type="Proteomes" id="UP000070452">
    <property type="component" value="Unassembled WGS sequence"/>
</dbReference>
<dbReference type="PRINTS" id="PR00119">
    <property type="entry name" value="CATATPASE"/>
</dbReference>
<dbReference type="Gene3D" id="2.70.150.10">
    <property type="entry name" value="Calcium-transporting ATPase, cytoplasmic transduction domain A"/>
    <property type="match status" value="1"/>
</dbReference>
<dbReference type="PROSITE" id="PS00154">
    <property type="entry name" value="ATPASE_E1_E2"/>
    <property type="match status" value="1"/>
</dbReference>
<evidence type="ECO:0000259" key="13">
    <source>
        <dbReference type="SMART" id="SM00831"/>
    </source>
</evidence>
<dbReference type="SUPFAM" id="SSF81665">
    <property type="entry name" value="Calcium ATPase, transmembrane domain M"/>
    <property type="match status" value="1"/>
</dbReference>
<evidence type="ECO:0000256" key="8">
    <source>
        <dbReference type="ARBA" id="ARBA00022842"/>
    </source>
</evidence>
<dbReference type="Gene3D" id="3.40.1110.10">
    <property type="entry name" value="Calcium-transporting ATPase, cytoplasmic domain N"/>
    <property type="match status" value="1"/>
</dbReference>
<dbReference type="Gene3D" id="3.40.50.1000">
    <property type="entry name" value="HAD superfamily/HAD-like"/>
    <property type="match status" value="1"/>
</dbReference>
<dbReference type="InterPro" id="IPR008250">
    <property type="entry name" value="ATPase_P-typ_transduc_dom_A_sf"/>
</dbReference>
<feature type="transmembrane region" description="Helical" evidence="12">
    <location>
        <begin position="76"/>
        <end position="95"/>
    </location>
</feature>
<dbReference type="GO" id="GO:0006883">
    <property type="term" value="P:intracellular sodium ion homeostasis"/>
    <property type="evidence" value="ECO:0007669"/>
    <property type="project" value="TreeGrafter"/>
</dbReference>
<reference evidence="14 15" key="1">
    <citation type="submission" date="2016-01" db="EMBL/GenBank/DDBJ databases">
        <title>Molecular Mechanisms for transfer of large genomic segments between Enterococcus faecium strains.</title>
        <authorList>
            <person name="Garcia-Solache M.A."/>
            <person name="Lebreton F."/>
            <person name="Mclaughlin R.E."/>
            <person name="Whiteaker J.D."/>
            <person name="Gilmore M.S."/>
            <person name="Rice L.B."/>
        </authorList>
    </citation>
    <scope>NUCLEOTIDE SEQUENCE [LARGE SCALE GENOMIC DNA]</scope>
    <source>
        <strain evidence="14 15">D344RRF x C68</strain>
    </source>
</reference>
<dbReference type="GO" id="GO:0005524">
    <property type="term" value="F:ATP binding"/>
    <property type="evidence" value="ECO:0007669"/>
    <property type="project" value="UniProtKB-KW"/>
</dbReference>
<dbReference type="Pfam" id="PF08282">
    <property type="entry name" value="Hydrolase_3"/>
    <property type="match status" value="1"/>
</dbReference>
<name>A0A132P726_ENTFC</name>
<evidence type="ECO:0000256" key="2">
    <source>
        <dbReference type="ARBA" id="ARBA00005675"/>
    </source>
</evidence>
<protein>
    <submittedName>
        <fullName evidence="14">Bifunctional P-type ATPase/ATP:dephospho-CoA triphosphoribosyl transferase</fullName>
    </submittedName>
</protein>
<dbReference type="Gene3D" id="1.10.4200.10">
    <property type="entry name" value="Triphosphoribosyl-dephospho-CoA protein"/>
    <property type="match status" value="1"/>
</dbReference>
<dbReference type="GO" id="GO:0030007">
    <property type="term" value="P:intracellular potassium ion homeostasis"/>
    <property type="evidence" value="ECO:0007669"/>
    <property type="project" value="TreeGrafter"/>
</dbReference>
<evidence type="ECO:0000313" key="15">
    <source>
        <dbReference type="Proteomes" id="UP000070452"/>
    </source>
</evidence>
<dbReference type="GO" id="GO:0005886">
    <property type="term" value="C:plasma membrane"/>
    <property type="evidence" value="ECO:0007669"/>
    <property type="project" value="UniProtKB-SubCell"/>
</dbReference>
<dbReference type="GO" id="GO:1990573">
    <property type="term" value="P:potassium ion import across plasma membrane"/>
    <property type="evidence" value="ECO:0007669"/>
    <property type="project" value="TreeGrafter"/>
</dbReference>
<keyword evidence="3" id="KW-1003">Cell membrane</keyword>
<dbReference type="SMART" id="SM00831">
    <property type="entry name" value="Cation_ATPase_N"/>
    <property type="match status" value="1"/>
</dbReference>
<dbReference type="InterPro" id="IPR004014">
    <property type="entry name" value="ATPase_P-typ_cation-transptr_N"/>
</dbReference>
<evidence type="ECO:0000256" key="1">
    <source>
        <dbReference type="ARBA" id="ARBA00004651"/>
    </source>
</evidence>
<dbReference type="InterPro" id="IPR050510">
    <property type="entry name" value="Cation_transp_ATPase_P-type"/>
</dbReference>
<dbReference type="GO" id="GO:1902600">
    <property type="term" value="P:proton transmembrane transport"/>
    <property type="evidence" value="ECO:0007669"/>
    <property type="project" value="TreeGrafter"/>
</dbReference>
<accession>A0A132P726</accession>
<keyword evidence="5 12" id="KW-0812">Transmembrane</keyword>
<dbReference type="Pfam" id="PF13246">
    <property type="entry name" value="Cation_ATPase"/>
    <property type="match status" value="1"/>
</dbReference>
<dbReference type="FunFam" id="2.70.150.10:FF:000160">
    <property type="entry name" value="Sarcoplasmic/endoplasmic reticulum calcium ATPase 1"/>
    <property type="match status" value="1"/>
</dbReference>
<comment type="caution">
    <text evidence="14">The sequence shown here is derived from an EMBL/GenBank/DDBJ whole genome shotgun (WGS) entry which is preliminary data.</text>
</comment>
<keyword evidence="7" id="KW-0067">ATP-binding</keyword>
<keyword evidence="11 12" id="KW-0472">Membrane</keyword>
<dbReference type="InterPro" id="IPR059000">
    <property type="entry name" value="ATPase_P-type_domA"/>
</dbReference>
<feature type="transmembrane region" description="Helical" evidence="12">
    <location>
        <begin position="243"/>
        <end position="262"/>
    </location>
</feature>
<dbReference type="RefSeq" id="WP_002298916.1">
    <property type="nucleotide sequence ID" value="NZ_CP072894.1"/>
</dbReference>
<evidence type="ECO:0000256" key="6">
    <source>
        <dbReference type="ARBA" id="ARBA00022741"/>
    </source>
</evidence>
<dbReference type="PANTHER" id="PTHR43294">
    <property type="entry name" value="SODIUM/POTASSIUM-TRANSPORTING ATPASE SUBUNIT ALPHA"/>
    <property type="match status" value="1"/>
</dbReference>
<keyword evidence="14" id="KW-0808">Transferase</keyword>
<evidence type="ECO:0000256" key="7">
    <source>
        <dbReference type="ARBA" id="ARBA00022840"/>
    </source>
</evidence>
<dbReference type="SUPFAM" id="SSF81653">
    <property type="entry name" value="Calcium ATPase, transduction domain A"/>
    <property type="match status" value="1"/>
</dbReference>
<dbReference type="Gene3D" id="1.20.1110.10">
    <property type="entry name" value="Calcium-transporting ATPase, transmembrane domain"/>
    <property type="match status" value="1"/>
</dbReference>
<comment type="similarity">
    <text evidence="2">Belongs to the cation transport ATPase (P-type) (TC 3.A.3) family. Type IIA subfamily.</text>
</comment>
<keyword evidence="8" id="KW-0460">Magnesium</keyword>
<dbReference type="SFLD" id="SFLDF00027">
    <property type="entry name" value="p-type_atpase"/>
    <property type="match status" value="1"/>
</dbReference>
<dbReference type="Pfam" id="PF01874">
    <property type="entry name" value="CitG"/>
    <property type="match status" value="1"/>
</dbReference>
<dbReference type="PANTHER" id="PTHR43294:SF21">
    <property type="entry name" value="CATION TRANSPORTING ATPASE"/>
    <property type="match status" value="1"/>
</dbReference>
<dbReference type="GO" id="GO:0046917">
    <property type="term" value="F:triphosphoribosyl-dephospho-CoA synthase activity"/>
    <property type="evidence" value="ECO:0007669"/>
    <property type="project" value="InterPro"/>
</dbReference>
<comment type="subcellular location">
    <subcellularLocation>
        <location evidence="1">Cell membrane</location>
        <topology evidence="1">Multi-pass membrane protein</topology>
    </subcellularLocation>
</comment>
<evidence type="ECO:0000256" key="11">
    <source>
        <dbReference type="ARBA" id="ARBA00023136"/>
    </source>
</evidence>
<evidence type="ECO:0000256" key="12">
    <source>
        <dbReference type="SAM" id="Phobius"/>
    </source>
</evidence>
<keyword evidence="6" id="KW-0547">Nucleotide-binding</keyword>
<dbReference type="Pfam" id="PF00690">
    <property type="entry name" value="Cation_ATPase_N"/>
    <property type="match status" value="1"/>
</dbReference>
<dbReference type="InterPro" id="IPR044492">
    <property type="entry name" value="P_typ_ATPase_HD_dom"/>
</dbReference>
<dbReference type="SFLD" id="SFLDG00002">
    <property type="entry name" value="C1.7:_P-type_atpase_like"/>
    <property type="match status" value="1"/>
</dbReference>
<organism evidence="14 15">
    <name type="scientific">Enterococcus faecium</name>
    <name type="common">Streptococcus faecium</name>
    <dbReference type="NCBI Taxonomy" id="1352"/>
    <lineage>
        <taxon>Bacteria</taxon>
        <taxon>Bacillati</taxon>
        <taxon>Bacillota</taxon>
        <taxon>Bacilli</taxon>
        <taxon>Lactobacillales</taxon>
        <taxon>Enterococcaceae</taxon>
        <taxon>Enterococcus</taxon>
    </lineage>
</organism>
<dbReference type="InterPro" id="IPR018303">
    <property type="entry name" value="ATPase_P-typ_P_site"/>
</dbReference>
<evidence type="ECO:0000313" key="14">
    <source>
        <dbReference type="EMBL" id="KWX18124.1"/>
    </source>
</evidence>
<keyword evidence="4" id="KW-0597">Phosphoprotein</keyword>
<dbReference type="EMBL" id="LRHK01000001">
    <property type="protein sequence ID" value="KWX18124.1"/>
    <property type="molecule type" value="Genomic_DNA"/>
</dbReference>
<dbReference type="PRINTS" id="PR00120">
    <property type="entry name" value="HATPASE"/>
</dbReference>
<evidence type="ECO:0000256" key="3">
    <source>
        <dbReference type="ARBA" id="ARBA00022475"/>
    </source>
</evidence>
<evidence type="ECO:0000256" key="4">
    <source>
        <dbReference type="ARBA" id="ARBA00022553"/>
    </source>
</evidence>
<dbReference type="InterPro" id="IPR002736">
    <property type="entry name" value="CitG"/>
</dbReference>
<gene>
    <name evidence="14" type="ORF">AWT83_06435</name>
</gene>
<evidence type="ECO:0000256" key="10">
    <source>
        <dbReference type="ARBA" id="ARBA00022989"/>
    </source>
</evidence>
<dbReference type="NCBIfam" id="TIGR01494">
    <property type="entry name" value="ATPase_P-type"/>
    <property type="match status" value="4"/>
</dbReference>
<dbReference type="InterPro" id="IPR023298">
    <property type="entry name" value="ATPase_P-typ_TM_dom_sf"/>
</dbReference>
<dbReference type="InterPro" id="IPR001757">
    <property type="entry name" value="P_typ_ATPase"/>
</dbReference>
<dbReference type="GO" id="GO:0016887">
    <property type="term" value="F:ATP hydrolysis activity"/>
    <property type="evidence" value="ECO:0007669"/>
    <property type="project" value="InterPro"/>
</dbReference>
<dbReference type="FunFam" id="3.40.50.1000:FF:000028">
    <property type="entry name" value="Calcium-transporting P-type ATPase, putative"/>
    <property type="match status" value="1"/>
</dbReference>